<feature type="transmembrane region" description="Helical" evidence="1">
    <location>
        <begin position="78"/>
        <end position="100"/>
    </location>
</feature>
<dbReference type="EMBL" id="UFTJ01000003">
    <property type="protein sequence ID" value="SUV52763.1"/>
    <property type="molecule type" value="Genomic_DNA"/>
</dbReference>
<evidence type="ECO:0000313" key="3">
    <source>
        <dbReference type="Proteomes" id="UP000255515"/>
    </source>
</evidence>
<feature type="transmembrane region" description="Helical" evidence="1">
    <location>
        <begin position="106"/>
        <end position="122"/>
    </location>
</feature>
<name>A0A380ZTT7_9FLAO</name>
<proteinExistence type="predicted"/>
<evidence type="ECO:0000256" key="1">
    <source>
        <dbReference type="SAM" id="Phobius"/>
    </source>
</evidence>
<keyword evidence="1" id="KW-0472">Membrane</keyword>
<evidence type="ECO:0000313" key="2">
    <source>
        <dbReference type="EMBL" id="SUV52763.1"/>
    </source>
</evidence>
<protein>
    <submittedName>
        <fullName evidence="2">Uncharacterized protein</fullName>
    </submittedName>
</protein>
<reference evidence="2 3" key="1">
    <citation type="submission" date="2018-06" db="EMBL/GenBank/DDBJ databases">
        <authorList>
            <consortium name="Pathogen Informatics"/>
            <person name="Doyle S."/>
        </authorList>
    </citation>
    <scope>NUCLEOTIDE SEQUENCE [LARGE SCALE GENOMIC DNA]</scope>
    <source>
        <strain evidence="2 3">NCTC11661</strain>
    </source>
</reference>
<organism evidence="2 3">
    <name type="scientific">Bergeyella zoohelcum</name>
    <dbReference type="NCBI Taxonomy" id="1015"/>
    <lineage>
        <taxon>Bacteria</taxon>
        <taxon>Pseudomonadati</taxon>
        <taxon>Bacteroidota</taxon>
        <taxon>Flavobacteriia</taxon>
        <taxon>Flavobacteriales</taxon>
        <taxon>Weeksellaceae</taxon>
        <taxon>Bergeyella</taxon>
    </lineage>
</organism>
<keyword evidence="1" id="KW-1133">Transmembrane helix</keyword>
<sequence>MTQPKTNSQVLHRGTFFWVTLIVLIVFSIMTMGVDVDQVLQRTEIHIPEWYFYIIFSVNAVMIATLVLLFFFKRLGLILFPISVLLHFSFHIYFLGTFLYTDLMTLFMYFALGLLYFVPFWDKMK</sequence>
<dbReference type="RefSeq" id="WP_002688110.1">
    <property type="nucleotide sequence ID" value="NZ_UFTJ01000003.1"/>
</dbReference>
<feature type="transmembrane region" description="Helical" evidence="1">
    <location>
        <begin position="12"/>
        <end position="30"/>
    </location>
</feature>
<feature type="transmembrane region" description="Helical" evidence="1">
    <location>
        <begin position="50"/>
        <end position="71"/>
    </location>
</feature>
<dbReference type="AlphaFoldDB" id="A0A380ZTT7"/>
<keyword evidence="1" id="KW-0812">Transmembrane</keyword>
<dbReference type="Proteomes" id="UP000255515">
    <property type="component" value="Unassembled WGS sequence"/>
</dbReference>
<gene>
    <name evidence="2" type="ORF">NCTC11661_01906</name>
</gene>
<accession>A0A380ZTT7</accession>